<dbReference type="OrthoDB" id="8251209at2759"/>
<dbReference type="InterPro" id="IPR024875">
    <property type="entry name" value="Protein_Lines"/>
</dbReference>
<evidence type="ECO:0000259" key="3">
    <source>
        <dbReference type="Pfam" id="PF14695"/>
    </source>
</evidence>
<reference evidence="4" key="3">
    <citation type="submission" date="2025-09" db="UniProtKB">
        <authorList>
            <consortium name="Ensembl"/>
        </authorList>
    </citation>
    <scope>IDENTIFICATION</scope>
</reference>
<evidence type="ECO:0000256" key="1">
    <source>
        <dbReference type="SAM" id="MobiDB-lite"/>
    </source>
</evidence>
<gene>
    <name evidence="4" type="primary">LINS1</name>
</gene>
<feature type="domain" description="Protein Lines N-terminal" evidence="2">
    <location>
        <begin position="159"/>
        <end position="496"/>
    </location>
</feature>
<name>A0A3B4C6G7_PYGNA</name>
<feature type="domain" description="Protein Lines C-terminal" evidence="3">
    <location>
        <begin position="604"/>
        <end position="640"/>
    </location>
</feature>
<dbReference type="Ensembl" id="ENSPNAT00000003095.2">
    <property type="protein sequence ID" value="ENSPNAP00000006705.1"/>
    <property type="gene ID" value="ENSPNAG00000012674.2"/>
</dbReference>
<organism evidence="4 5">
    <name type="scientific">Pygocentrus nattereri</name>
    <name type="common">Red-bellied piranha</name>
    <dbReference type="NCBI Taxonomy" id="42514"/>
    <lineage>
        <taxon>Eukaryota</taxon>
        <taxon>Metazoa</taxon>
        <taxon>Chordata</taxon>
        <taxon>Craniata</taxon>
        <taxon>Vertebrata</taxon>
        <taxon>Euteleostomi</taxon>
        <taxon>Actinopterygii</taxon>
        <taxon>Neopterygii</taxon>
        <taxon>Teleostei</taxon>
        <taxon>Ostariophysi</taxon>
        <taxon>Characiformes</taxon>
        <taxon>Characoidei</taxon>
        <taxon>Pygocentrus</taxon>
    </lineage>
</organism>
<reference evidence="4 5" key="1">
    <citation type="submission" date="2020-10" db="EMBL/GenBank/DDBJ databases">
        <title>Pygocentrus nattereri (red-bellied piranha) genome, fPygNat1, primary haplotype.</title>
        <authorList>
            <person name="Myers G."/>
            <person name="Meyer A."/>
            <person name="Karagic N."/>
            <person name="Pippel M."/>
            <person name="Winkler S."/>
            <person name="Tracey A."/>
            <person name="Wood J."/>
            <person name="Formenti G."/>
            <person name="Howe K."/>
            <person name="Fedrigo O."/>
            <person name="Jarvis E.D."/>
        </authorList>
    </citation>
    <scope>NUCLEOTIDE SEQUENCE [LARGE SCALE GENOMIC DNA]</scope>
</reference>
<evidence type="ECO:0000313" key="4">
    <source>
        <dbReference type="Ensembl" id="ENSPNAP00000006705.1"/>
    </source>
</evidence>
<keyword evidence="5" id="KW-1185">Reference proteome</keyword>
<dbReference type="PANTHER" id="PTHR16057">
    <property type="entry name" value="WINS1, 2 PROTEIN"/>
    <property type="match status" value="1"/>
</dbReference>
<dbReference type="Pfam" id="PF14695">
    <property type="entry name" value="LINES_C"/>
    <property type="match status" value="1"/>
</dbReference>
<dbReference type="OMA" id="FYRIVKC"/>
<dbReference type="PANTHER" id="PTHR16057:SF1">
    <property type="entry name" value="PROTEIN LINES HOMOLOG 1"/>
    <property type="match status" value="1"/>
</dbReference>
<dbReference type="GeneID" id="108428472"/>
<dbReference type="RefSeq" id="XP_017554989.1">
    <property type="nucleotide sequence ID" value="XM_017699500.2"/>
</dbReference>
<reference evidence="4" key="2">
    <citation type="submission" date="2025-08" db="UniProtKB">
        <authorList>
            <consortium name="Ensembl"/>
        </authorList>
    </citation>
    <scope>IDENTIFICATION</scope>
</reference>
<dbReference type="GeneTree" id="ENSGT00390000001790"/>
<feature type="region of interest" description="Disordered" evidence="1">
    <location>
        <begin position="509"/>
        <end position="542"/>
    </location>
</feature>
<evidence type="ECO:0000313" key="5">
    <source>
        <dbReference type="Proteomes" id="UP001501920"/>
    </source>
</evidence>
<dbReference type="CTD" id="55180"/>
<evidence type="ECO:0008006" key="6">
    <source>
        <dbReference type="Google" id="ProtNLM"/>
    </source>
</evidence>
<evidence type="ECO:0000259" key="2">
    <source>
        <dbReference type="Pfam" id="PF14694"/>
    </source>
</evidence>
<proteinExistence type="predicted"/>
<dbReference type="InterPro" id="IPR029415">
    <property type="entry name" value="Lines_C"/>
</dbReference>
<protein>
    <recommendedName>
        <fullName evidence="6">Lines homolog 1</fullName>
    </recommendedName>
</protein>
<sequence>MDDLNSDLQALFTVFQAEDVPGVTSEELVRKISSAISRLTESPHSAGSKDADSTCLCLTLIGKIIAGAFSERLPQDVRMLYEDVTKRLFGPADLMLELVPLLNSQDRLLSHLTAKCVSSFVVYDLCTHGNINHVWMSTCAETFQRSVPDCMLDTCLWSLTEVIKGVLRGDCANKQETLQKLIASFETALGSLYSKLLIQDKSEQTQAAKNDVDTIFSTFMDLLEALAAVRLRSGVCSSVQRLMFLHTSALLHLMDSRLKYFVKKRVLLLLKRTVVQRPGEDWTLGGQSVIQGDELWAGDMLALADSVLQEVAAGWLRQVCVKPQPSFFGGNRETFPANEGKDMVVLRATSLILIKSLETKTKHAGTEGADHVVNVQQYMLELLTFLQEHVGQFKGETHRCSWILLVFGEQDDDMMESAKALTTLYLYQRSLSSLAPEACSWGFNPHCHFILLLQSLSFDHTVLLDFLISAETCFLEYCVLYLKLLRDNWQDFCNSCSCIEDSVRVRTTQALPSAPNTPSEGTSGTSHPQIAPQSRTSEKDSTVCSLPRLVDYGSSEESEEEVGSVSDLQTKRSDEELADTCSRTVVDLEEKVKIDFSNSVASKVMMCLTELRTVITKLHSRGLFPYNPTSLLKLLMAIEAKCHS</sequence>
<accession>A0A3B4C6G7</accession>
<feature type="compositionally biased region" description="Polar residues" evidence="1">
    <location>
        <begin position="509"/>
        <end position="535"/>
    </location>
</feature>
<dbReference type="AlphaFoldDB" id="A0A3B4C6G7"/>
<dbReference type="InterPro" id="IPR032794">
    <property type="entry name" value="LINES_N"/>
</dbReference>
<dbReference type="Pfam" id="PF14694">
    <property type="entry name" value="LINES_N"/>
    <property type="match status" value="1"/>
</dbReference>
<dbReference type="Proteomes" id="UP001501920">
    <property type="component" value="Chromosome 15"/>
</dbReference>